<gene>
    <name evidence="7" type="primary">kdsC_15</name>
    <name evidence="7" type="ORF">SDC9_87475</name>
</gene>
<dbReference type="GO" id="GO:0019143">
    <property type="term" value="F:3-deoxy-manno-octulosonate-8-phosphatase activity"/>
    <property type="evidence" value="ECO:0007669"/>
    <property type="project" value="UniProtKB-EC"/>
</dbReference>
<comment type="caution">
    <text evidence="7">The sequence shown here is derived from an EMBL/GenBank/DDBJ whole genome shotgun (WGS) entry which is preliminary data.</text>
</comment>
<keyword evidence="6" id="KW-0460">Magnesium</keyword>
<evidence type="ECO:0000256" key="4">
    <source>
        <dbReference type="ARBA" id="ARBA00022723"/>
    </source>
</evidence>
<keyword evidence="5 7" id="KW-0378">Hydrolase</keyword>
<dbReference type="PANTHER" id="PTHR21485:SF3">
    <property type="entry name" value="N-ACYLNEURAMINATE CYTIDYLYLTRANSFERASE"/>
    <property type="match status" value="1"/>
</dbReference>
<dbReference type="GO" id="GO:0046872">
    <property type="term" value="F:metal ion binding"/>
    <property type="evidence" value="ECO:0007669"/>
    <property type="project" value="UniProtKB-KW"/>
</dbReference>
<accession>A0A644ZJB8</accession>
<keyword evidence="4" id="KW-0479">Metal-binding</keyword>
<evidence type="ECO:0000256" key="6">
    <source>
        <dbReference type="ARBA" id="ARBA00022842"/>
    </source>
</evidence>
<dbReference type="EMBL" id="VSSQ01009139">
    <property type="protein sequence ID" value="MPM40827.1"/>
    <property type="molecule type" value="Genomic_DNA"/>
</dbReference>
<dbReference type="SUPFAM" id="SSF56784">
    <property type="entry name" value="HAD-like"/>
    <property type="match status" value="1"/>
</dbReference>
<evidence type="ECO:0000256" key="3">
    <source>
        <dbReference type="ARBA" id="ARBA00011881"/>
    </source>
</evidence>
<protein>
    <submittedName>
        <fullName evidence="7">3-deoxy-D-manno-octulosonate 8-phosphate phosphatase KdsC</fullName>
        <ecNumber evidence="7">3.1.3.45</ecNumber>
    </submittedName>
</protein>
<evidence type="ECO:0000256" key="2">
    <source>
        <dbReference type="ARBA" id="ARBA00005893"/>
    </source>
</evidence>
<dbReference type="PIRSF" id="PIRSF006118">
    <property type="entry name" value="KDO8-P_Ptase"/>
    <property type="match status" value="1"/>
</dbReference>
<sequence length="180" mass="19846">MIIPPEQWRKIRAIVLDIDGILTDGRIGYGGGSGEEIKFFHVRDGHGIKLALRAGLLVGALSGRQSEANRRRAEELGFSFLYEKKHDKLAAFQELLAEHRLEAGECLYMGDDVVDLPVMRTVGIAVTVADAPDYMDTAARWRTAAAGGCGAVREAIERLLLESGRWDAVMARYGLEGYRL</sequence>
<dbReference type="EC" id="3.1.3.45" evidence="7"/>
<organism evidence="7">
    <name type="scientific">bioreactor metagenome</name>
    <dbReference type="NCBI Taxonomy" id="1076179"/>
    <lineage>
        <taxon>unclassified sequences</taxon>
        <taxon>metagenomes</taxon>
        <taxon>ecological metagenomes</taxon>
    </lineage>
</organism>
<dbReference type="SFLD" id="SFLDG01138">
    <property type="entry name" value="C1.6.2:_Deoxy-d-mannose-octulo"/>
    <property type="match status" value="1"/>
</dbReference>
<dbReference type="NCBIfam" id="TIGR01670">
    <property type="entry name" value="KdsC-phosphatas"/>
    <property type="match status" value="1"/>
</dbReference>
<dbReference type="InterPro" id="IPR010023">
    <property type="entry name" value="KdsC_fam"/>
</dbReference>
<comment type="cofactor">
    <cofactor evidence="1">
        <name>Mg(2+)</name>
        <dbReference type="ChEBI" id="CHEBI:18420"/>
    </cofactor>
</comment>
<evidence type="ECO:0000256" key="5">
    <source>
        <dbReference type="ARBA" id="ARBA00022801"/>
    </source>
</evidence>
<comment type="subunit">
    <text evidence="3">Homotetramer.</text>
</comment>
<name>A0A644ZJB8_9ZZZZ</name>
<comment type="similarity">
    <text evidence="2">Belongs to the KdsC family.</text>
</comment>
<dbReference type="SFLD" id="SFLDG01136">
    <property type="entry name" value="C1.6:_Phosphoserine_Phosphatas"/>
    <property type="match status" value="1"/>
</dbReference>
<reference evidence="7" key="1">
    <citation type="submission" date="2019-08" db="EMBL/GenBank/DDBJ databases">
        <authorList>
            <person name="Kucharzyk K."/>
            <person name="Murdoch R.W."/>
            <person name="Higgins S."/>
            <person name="Loffler F."/>
        </authorList>
    </citation>
    <scope>NUCLEOTIDE SEQUENCE</scope>
</reference>
<dbReference type="SFLD" id="SFLDS00003">
    <property type="entry name" value="Haloacid_Dehalogenase"/>
    <property type="match status" value="1"/>
</dbReference>
<dbReference type="InterPro" id="IPR023214">
    <property type="entry name" value="HAD_sf"/>
</dbReference>
<proteinExistence type="inferred from homology"/>
<dbReference type="AlphaFoldDB" id="A0A644ZJB8"/>
<evidence type="ECO:0000256" key="1">
    <source>
        <dbReference type="ARBA" id="ARBA00001946"/>
    </source>
</evidence>
<evidence type="ECO:0000313" key="7">
    <source>
        <dbReference type="EMBL" id="MPM40827.1"/>
    </source>
</evidence>
<dbReference type="GO" id="GO:0008781">
    <property type="term" value="F:N-acylneuraminate cytidylyltransferase activity"/>
    <property type="evidence" value="ECO:0007669"/>
    <property type="project" value="TreeGrafter"/>
</dbReference>
<dbReference type="InterPro" id="IPR036412">
    <property type="entry name" value="HAD-like_sf"/>
</dbReference>
<dbReference type="Pfam" id="PF08282">
    <property type="entry name" value="Hydrolase_3"/>
    <property type="match status" value="1"/>
</dbReference>
<dbReference type="PANTHER" id="PTHR21485">
    <property type="entry name" value="HAD SUPERFAMILY MEMBERS CMAS AND KDSC"/>
    <property type="match status" value="1"/>
</dbReference>
<dbReference type="InterPro" id="IPR050793">
    <property type="entry name" value="CMP-NeuNAc_synthase"/>
</dbReference>
<dbReference type="Gene3D" id="3.40.50.1000">
    <property type="entry name" value="HAD superfamily/HAD-like"/>
    <property type="match status" value="1"/>
</dbReference>
<dbReference type="FunFam" id="3.40.50.1000:FF:000029">
    <property type="entry name" value="3-deoxy-D-manno-octulosonate 8-phosphate phosphatase KdsC"/>
    <property type="match status" value="1"/>
</dbReference>